<dbReference type="InterPro" id="IPR006944">
    <property type="entry name" value="Phage/GTA_portal"/>
</dbReference>
<dbReference type="EMBL" id="JBHTJV010000003">
    <property type="protein sequence ID" value="MFD0915873.1"/>
    <property type="molecule type" value="Genomic_DNA"/>
</dbReference>
<sequence>MRWFTPAQSNASEIISVPTEQKAAPLASMFAISGQGQAVWSPDDYASLARNGFMKNPVVHRCVRLIAETAAAIPLLAYQDAQELDEHPILKLLSRPNSNQSGTEFLEALIGQLLVGGNAYVEMIAIEDEPRELYALRPDRVKVLADRQGWVEGYEYSSTRGKTRLMVDVVGRSPVLHLTLFNPLDDHYGFAHLRAALMALDMHNSANAWNKALLDNSARPSGALVYSGKEGTNLTDDQFDRLKQELEAGYTGSRNAGRPMLLEGGLDWKAMGYSPRDMDFIDARNGAARDIALAFGVPPMLLGIPGDNTYSNYQEANRAFARQTVLPLIRRTVDAMGNWLAQRYEEPVRLAIDDDRVEGLSAERDALWKRLAAAEFLDDDEKREALGYSPRQPARSGGGA</sequence>
<dbReference type="Proteomes" id="UP001597101">
    <property type="component" value="Unassembled WGS sequence"/>
</dbReference>
<comment type="caution">
    <text evidence="1">The sequence shown here is derived from an EMBL/GenBank/DDBJ whole genome shotgun (WGS) entry which is preliminary data.</text>
</comment>
<proteinExistence type="predicted"/>
<gene>
    <name evidence="1" type="ORF">ACFQ14_05585</name>
</gene>
<accession>A0ABW3FEJ6</accession>
<name>A0ABW3FEJ6_9HYPH</name>
<dbReference type="Gene3D" id="3.40.140.120">
    <property type="match status" value="1"/>
</dbReference>
<dbReference type="Gene3D" id="3.30.1120.70">
    <property type="match status" value="1"/>
</dbReference>
<protein>
    <submittedName>
        <fullName evidence="1">Phage portal protein</fullName>
    </submittedName>
</protein>
<dbReference type="Pfam" id="PF04860">
    <property type="entry name" value="Phage_portal"/>
    <property type="match status" value="1"/>
</dbReference>
<evidence type="ECO:0000313" key="1">
    <source>
        <dbReference type="EMBL" id="MFD0915873.1"/>
    </source>
</evidence>
<dbReference type="RefSeq" id="WP_377212078.1">
    <property type="nucleotide sequence ID" value="NZ_JBHTJV010000003.1"/>
</dbReference>
<dbReference type="NCBIfam" id="TIGR01537">
    <property type="entry name" value="portal_HK97"/>
    <property type="match status" value="1"/>
</dbReference>
<dbReference type="Gene3D" id="1.20.1270.210">
    <property type="match status" value="1"/>
</dbReference>
<keyword evidence="2" id="KW-1185">Reference proteome</keyword>
<reference evidence="2" key="1">
    <citation type="journal article" date="2019" name="Int. J. Syst. Evol. Microbiol.">
        <title>The Global Catalogue of Microorganisms (GCM) 10K type strain sequencing project: providing services to taxonomists for standard genome sequencing and annotation.</title>
        <authorList>
            <consortium name="The Broad Institute Genomics Platform"/>
            <consortium name="The Broad Institute Genome Sequencing Center for Infectious Disease"/>
            <person name="Wu L."/>
            <person name="Ma J."/>
        </authorList>
    </citation>
    <scope>NUCLEOTIDE SEQUENCE [LARGE SCALE GENOMIC DNA]</scope>
    <source>
        <strain evidence="2">CCUG 60023</strain>
    </source>
</reference>
<organism evidence="1 2">
    <name type="scientific">Pseudahrensia aquimaris</name>
    <dbReference type="NCBI Taxonomy" id="744461"/>
    <lineage>
        <taxon>Bacteria</taxon>
        <taxon>Pseudomonadati</taxon>
        <taxon>Pseudomonadota</taxon>
        <taxon>Alphaproteobacteria</taxon>
        <taxon>Hyphomicrobiales</taxon>
        <taxon>Ahrensiaceae</taxon>
        <taxon>Pseudahrensia</taxon>
    </lineage>
</organism>
<evidence type="ECO:0000313" key="2">
    <source>
        <dbReference type="Proteomes" id="UP001597101"/>
    </source>
</evidence>
<dbReference type="InterPro" id="IPR006427">
    <property type="entry name" value="Portal_HK97"/>
</dbReference>